<keyword evidence="2" id="KW-1185">Reference proteome</keyword>
<dbReference type="Proteomes" id="UP000811609">
    <property type="component" value="Chromosome 13"/>
</dbReference>
<protein>
    <submittedName>
        <fullName evidence="1">Uncharacterized protein</fullName>
    </submittedName>
</protein>
<dbReference type="EMBL" id="CM031821">
    <property type="protein sequence ID" value="KAG6631062.1"/>
    <property type="molecule type" value="Genomic_DNA"/>
</dbReference>
<dbReference type="AlphaFoldDB" id="A0A8T1NNB5"/>
<name>A0A8T1NNB5_CARIL</name>
<organism evidence="1 2">
    <name type="scientific">Carya illinoinensis</name>
    <name type="common">Pecan</name>
    <dbReference type="NCBI Taxonomy" id="32201"/>
    <lineage>
        <taxon>Eukaryota</taxon>
        <taxon>Viridiplantae</taxon>
        <taxon>Streptophyta</taxon>
        <taxon>Embryophyta</taxon>
        <taxon>Tracheophyta</taxon>
        <taxon>Spermatophyta</taxon>
        <taxon>Magnoliopsida</taxon>
        <taxon>eudicotyledons</taxon>
        <taxon>Gunneridae</taxon>
        <taxon>Pentapetalae</taxon>
        <taxon>rosids</taxon>
        <taxon>fabids</taxon>
        <taxon>Fagales</taxon>
        <taxon>Juglandaceae</taxon>
        <taxon>Carya</taxon>
    </lineage>
</organism>
<proteinExistence type="predicted"/>
<sequence length="122" mass="14285">MEKGGESLIYIIHTSGTLTHCCIPVYTMTQSKRFFRRVEISMDKHNHQEQINVGPIFFQVIKFLSIKKIGKARVRTKKIIDLHKCQTPFTAPKKEEDKKWQYFGYCLLFSSVFGARIQKPNM</sequence>
<accession>A0A8T1NNB5</accession>
<reference evidence="1" key="1">
    <citation type="submission" date="2020-12" db="EMBL/GenBank/DDBJ databases">
        <title>WGS assembly of Carya illinoinensis cv. Pawnee.</title>
        <authorList>
            <person name="Platts A."/>
            <person name="Shu S."/>
            <person name="Wright S."/>
            <person name="Barry K."/>
            <person name="Edger P."/>
            <person name="Pires J.C."/>
            <person name="Schmutz J."/>
        </authorList>
    </citation>
    <scope>NUCLEOTIDE SEQUENCE</scope>
    <source>
        <tissue evidence="1">Leaf</tissue>
    </source>
</reference>
<evidence type="ECO:0000313" key="1">
    <source>
        <dbReference type="EMBL" id="KAG6631062.1"/>
    </source>
</evidence>
<evidence type="ECO:0000313" key="2">
    <source>
        <dbReference type="Proteomes" id="UP000811609"/>
    </source>
</evidence>
<gene>
    <name evidence="1" type="ORF">CIPAW_13G064300</name>
</gene>
<comment type="caution">
    <text evidence="1">The sequence shown here is derived from an EMBL/GenBank/DDBJ whole genome shotgun (WGS) entry which is preliminary data.</text>
</comment>